<comment type="caution">
    <text evidence="1">The sequence shown here is derived from an EMBL/GenBank/DDBJ whole genome shotgun (WGS) entry which is preliminary data.</text>
</comment>
<reference evidence="1" key="2">
    <citation type="submission" date="2023-04" db="EMBL/GenBank/DDBJ databases">
        <authorList>
            <person name="Bruccoleri R.E."/>
            <person name="Oakeley E.J."/>
            <person name="Faust A.-M."/>
            <person name="Dessus-Babus S."/>
            <person name="Altorfer M."/>
            <person name="Burckhardt D."/>
            <person name="Oertli M."/>
            <person name="Naumann U."/>
            <person name="Petersen F."/>
            <person name="Wong J."/>
        </authorList>
    </citation>
    <scope>NUCLEOTIDE SEQUENCE</scope>
    <source>
        <strain evidence="1">GSM-AAB239-AS_SAM_17_03QT</strain>
        <tissue evidence="1">Leaf</tissue>
    </source>
</reference>
<keyword evidence="2" id="KW-1185">Reference proteome</keyword>
<proteinExistence type="predicted"/>
<organism evidence="1 2">
    <name type="scientific">Iris pallida</name>
    <name type="common">Sweet iris</name>
    <dbReference type="NCBI Taxonomy" id="29817"/>
    <lineage>
        <taxon>Eukaryota</taxon>
        <taxon>Viridiplantae</taxon>
        <taxon>Streptophyta</taxon>
        <taxon>Embryophyta</taxon>
        <taxon>Tracheophyta</taxon>
        <taxon>Spermatophyta</taxon>
        <taxon>Magnoliopsida</taxon>
        <taxon>Liliopsida</taxon>
        <taxon>Asparagales</taxon>
        <taxon>Iridaceae</taxon>
        <taxon>Iridoideae</taxon>
        <taxon>Irideae</taxon>
        <taxon>Iris</taxon>
    </lineage>
</organism>
<dbReference type="Proteomes" id="UP001140949">
    <property type="component" value="Unassembled WGS sequence"/>
</dbReference>
<evidence type="ECO:0000313" key="2">
    <source>
        <dbReference type="Proteomes" id="UP001140949"/>
    </source>
</evidence>
<name>A0AAX6EQM2_IRIPA</name>
<sequence length="115" mass="13154">MLDLLQFLIYQEEELPDRADRVGELQCSVPCSRRLGATWPTSTPRGCPVRGTRGDQYIEKLCSECSRCSHTRAPPRTLRCTRFENLSYKLNPQTGCTDNDRLEAKAVDFYPKILV</sequence>
<dbReference type="EMBL" id="JANAVB010034617">
    <property type="protein sequence ID" value="KAJ6806472.1"/>
    <property type="molecule type" value="Genomic_DNA"/>
</dbReference>
<dbReference type="AlphaFoldDB" id="A0AAX6EQM2"/>
<reference evidence="1" key="1">
    <citation type="journal article" date="2023" name="GigaByte">
        <title>Genome assembly of the bearded iris, Iris pallida Lam.</title>
        <authorList>
            <person name="Bruccoleri R.E."/>
            <person name="Oakeley E.J."/>
            <person name="Faust A.M.E."/>
            <person name="Altorfer M."/>
            <person name="Dessus-Babus S."/>
            <person name="Burckhardt D."/>
            <person name="Oertli M."/>
            <person name="Naumann U."/>
            <person name="Petersen F."/>
            <person name="Wong J."/>
        </authorList>
    </citation>
    <scope>NUCLEOTIDE SEQUENCE</scope>
    <source>
        <strain evidence="1">GSM-AAB239-AS_SAM_17_03QT</strain>
    </source>
</reference>
<evidence type="ECO:0000313" key="1">
    <source>
        <dbReference type="EMBL" id="KAJ6806472.1"/>
    </source>
</evidence>
<gene>
    <name evidence="1" type="ORF">M6B38_174675</name>
</gene>
<protein>
    <submittedName>
        <fullName evidence="1">Serine hydroxymethyltransferase 7-like</fullName>
    </submittedName>
</protein>
<accession>A0AAX6EQM2</accession>